<dbReference type="RefSeq" id="XP_055868517.1">
    <property type="nucleotide sequence ID" value="XM_056012542.1"/>
</dbReference>
<keyword evidence="4" id="KW-1185">Reference proteome</keyword>
<reference evidence="5 6" key="1">
    <citation type="submission" date="2025-04" db="UniProtKB">
        <authorList>
            <consortium name="RefSeq"/>
        </authorList>
    </citation>
    <scope>IDENTIFICATION</scope>
</reference>
<dbReference type="PANTHER" id="PTHR45632">
    <property type="entry name" value="LD33804P"/>
    <property type="match status" value="1"/>
</dbReference>
<dbReference type="SUPFAM" id="SSF54695">
    <property type="entry name" value="POZ domain"/>
    <property type="match status" value="1"/>
</dbReference>
<dbReference type="RefSeq" id="XP_013063881.2">
    <property type="nucleotide sequence ID" value="XM_013208427.2"/>
</dbReference>
<name>A0A9W2Z0P6_BIOGL</name>
<dbReference type="PANTHER" id="PTHR45632:SF3">
    <property type="entry name" value="KELCH-LIKE PROTEIN 32"/>
    <property type="match status" value="1"/>
</dbReference>
<keyword evidence="2" id="KW-0677">Repeat</keyword>
<gene>
    <name evidence="5 6" type="primary">LOC106052958</name>
</gene>
<dbReference type="Pfam" id="PF07707">
    <property type="entry name" value="BACK"/>
    <property type="match status" value="1"/>
</dbReference>
<dbReference type="InterPro" id="IPR011333">
    <property type="entry name" value="SKP1/BTB/POZ_sf"/>
</dbReference>
<dbReference type="KEGG" id="bgt:106052958"/>
<dbReference type="InterPro" id="IPR011705">
    <property type="entry name" value="BACK"/>
</dbReference>
<dbReference type="InterPro" id="IPR015915">
    <property type="entry name" value="Kelch-typ_b-propeller"/>
</dbReference>
<evidence type="ECO:0000259" key="3">
    <source>
        <dbReference type="PROSITE" id="PS50097"/>
    </source>
</evidence>
<protein>
    <submittedName>
        <fullName evidence="5 6">Kelch-like protein 12</fullName>
    </submittedName>
</protein>
<dbReference type="SMART" id="SM00875">
    <property type="entry name" value="BACK"/>
    <property type="match status" value="1"/>
</dbReference>
<sequence length="611" mass="70571">MVMKQKVACSIVQGLSDFWKCEELQDFTVMLDTTKFECHRFLLAACSGFFRGLFRSGMKETELKCVTVENISSETFELILETLYTANDVLTNDNVIDIWEAAHQLQISFLITECEEFAIATLSLDNYIDYYKTAKLFDSKEVLDIVWSFFLKNANSFFQTDFFYEMQVPDVLRLIQSQDLETTSEDDVVHALLGWVEFRPRQQDETSEESVKEFMFKNSCQKIFKTGYTRFETSENQHQNKYITIDSHDDSRKQNIPDLLSNTRTCLLSTKCLEMLSCHPLVRENKVATDIIIEALFYQFQVGKRSGHWPPGAIYRKNGNHVNAAVAVRKTTNESIVEIKAFSFLTKQWVQLPCLYSNASVAFVANDKSLYALSEQIATDKVTFLRPNFPSKRQILRFTNGVWSEVSFTFDLPPEPFVVSADAFIYILSIASREVWQLDLTARISVRMNDLPVTASISHVTNYEQFILAFYNKTEEEYKAAVCCFDTSQNLWRKLDDLNGYAQGMISFKDIHSTYLMQTNGNLWMLELQSDDIKFKHVAKLWSCDWSLHGAVTFRDELYIYGVRSEALKQDFQKQLFLDGSFNQIVYMESEDTESSSFIPVTLSRQGLVQI</sequence>
<dbReference type="SUPFAM" id="SSF117281">
    <property type="entry name" value="Kelch motif"/>
    <property type="match status" value="1"/>
</dbReference>
<dbReference type="Gene3D" id="3.30.710.10">
    <property type="entry name" value="Potassium Channel Kv1.1, Chain A"/>
    <property type="match status" value="1"/>
</dbReference>
<accession>A0A9W2Z0P6</accession>
<evidence type="ECO:0000313" key="5">
    <source>
        <dbReference type="RefSeq" id="XP_013063881.2"/>
    </source>
</evidence>
<dbReference type="Gene3D" id="2.120.10.80">
    <property type="entry name" value="Kelch-type beta propeller"/>
    <property type="match status" value="1"/>
</dbReference>
<dbReference type="SMART" id="SM00225">
    <property type="entry name" value="BTB"/>
    <property type="match status" value="1"/>
</dbReference>
<dbReference type="OrthoDB" id="6136010at2759"/>
<organism evidence="4 6">
    <name type="scientific">Biomphalaria glabrata</name>
    <name type="common">Bloodfluke planorb</name>
    <name type="synonym">Freshwater snail</name>
    <dbReference type="NCBI Taxonomy" id="6526"/>
    <lineage>
        <taxon>Eukaryota</taxon>
        <taxon>Metazoa</taxon>
        <taxon>Spiralia</taxon>
        <taxon>Lophotrochozoa</taxon>
        <taxon>Mollusca</taxon>
        <taxon>Gastropoda</taxon>
        <taxon>Heterobranchia</taxon>
        <taxon>Euthyneura</taxon>
        <taxon>Panpulmonata</taxon>
        <taxon>Hygrophila</taxon>
        <taxon>Lymnaeoidea</taxon>
        <taxon>Planorbidae</taxon>
        <taxon>Biomphalaria</taxon>
    </lineage>
</organism>
<evidence type="ECO:0000256" key="2">
    <source>
        <dbReference type="ARBA" id="ARBA00022737"/>
    </source>
</evidence>
<dbReference type="Gene3D" id="1.25.40.420">
    <property type="match status" value="1"/>
</dbReference>
<evidence type="ECO:0000313" key="4">
    <source>
        <dbReference type="Proteomes" id="UP001165740"/>
    </source>
</evidence>
<evidence type="ECO:0000313" key="6">
    <source>
        <dbReference type="RefSeq" id="XP_055868517.1"/>
    </source>
</evidence>
<keyword evidence="1" id="KW-0880">Kelch repeat</keyword>
<dbReference type="InterPro" id="IPR000210">
    <property type="entry name" value="BTB/POZ_dom"/>
</dbReference>
<proteinExistence type="predicted"/>
<dbReference type="PROSITE" id="PS50097">
    <property type="entry name" value="BTB"/>
    <property type="match status" value="1"/>
</dbReference>
<dbReference type="OMA" id="HIANQLE"/>
<dbReference type="Proteomes" id="UP001165740">
    <property type="component" value="Chromosome 15"/>
</dbReference>
<dbReference type="Pfam" id="PF00651">
    <property type="entry name" value="BTB"/>
    <property type="match status" value="1"/>
</dbReference>
<dbReference type="GeneID" id="106052958"/>
<dbReference type="AlphaFoldDB" id="A0A9W2Z0P6"/>
<feature type="domain" description="BTB" evidence="3">
    <location>
        <begin position="25"/>
        <end position="92"/>
    </location>
</feature>
<evidence type="ECO:0000256" key="1">
    <source>
        <dbReference type="ARBA" id="ARBA00022441"/>
    </source>
</evidence>
<dbReference type="CDD" id="cd18186">
    <property type="entry name" value="BTB_POZ_ZBTB_KLHL-like"/>
    <property type="match status" value="1"/>
</dbReference>